<dbReference type="PANTHER" id="PTHR24416:SF617">
    <property type="entry name" value="RET ONCOGENE, ISOFORM A"/>
    <property type="match status" value="1"/>
</dbReference>
<dbReference type="EC" id="2.7.10.1" evidence="2"/>
<keyword evidence="11 21" id="KW-1133">Transmembrane helix</keyword>
<dbReference type="Pfam" id="PF22540">
    <property type="entry name" value="RET_CRD"/>
    <property type="match status" value="1"/>
</dbReference>
<dbReference type="KEGG" id="phu:Phum_PHUM495270"/>
<evidence type="ECO:0000256" key="11">
    <source>
        <dbReference type="ARBA" id="ARBA00022989"/>
    </source>
</evidence>
<dbReference type="PRINTS" id="PR00109">
    <property type="entry name" value="TYRKINASE"/>
</dbReference>
<dbReference type="EMBL" id="AAZO01005999">
    <property type="status" value="NOT_ANNOTATED_CDS"/>
    <property type="molecule type" value="Genomic_DNA"/>
</dbReference>
<keyword evidence="9 23" id="KW-0418">Kinase</keyword>
<evidence type="ECO:0000256" key="10">
    <source>
        <dbReference type="ARBA" id="ARBA00022840"/>
    </source>
</evidence>
<dbReference type="CTD" id="8235994"/>
<dbReference type="InterPro" id="IPR000719">
    <property type="entry name" value="Prot_kinase_dom"/>
</dbReference>
<dbReference type="InterPro" id="IPR020635">
    <property type="entry name" value="Tyr_kinase_cat_dom"/>
</dbReference>
<dbReference type="FunCoup" id="E0VX53">
    <property type="interactions" value="1"/>
</dbReference>
<dbReference type="SUPFAM" id="SSF56112">
    <property type="entry name" value="Protein kinase-like (PK-like)"/>
    <property type="match status" value="1"/>
</dbReference>
<dbReference type="InParanoid" id="E0VX53"/>
<dbReference type="EnsemblMetazoa" id="PHUM495270-RA">
    <property type="protein sequence ID" value="PHUM495270-PA"/>
    <property type="gene ID" value="PHUM495270"/>
</dbReference>
<dbReference type="Gene3D" id="3.30.200.20">
    <property type="entry name" value="Phosphorylase Kinase, domain 1"/>
    <property type="match status" value="1"/>
</dbReference>
<keyword evidence="10 20" id="KW-0067">ATP-binding</keyword>
<name>E0VX53_PEDHC</name>
<proteinExistence type="predicted"/>
<feature type="transmembrane region" description="Helical" evidence="21">
    <location>
        <begin position="372"/>
        <end position="394"/>
    </location>
</feature>
<dbReference type="PROSITE" id="PS00109">
    <property type="entry name" value="PROTEIN_KINASE_TYR"/>
    <property type="match status" value="1"/>
</dbReference>
<dbReference type="EMBL" id="DS235829">
    <property type="protein sequence ID" value="EEB17959.1"/>
    <property type="molecule type" value="Genomic_DNA"/>
</dbReference>
<dbReference type="STRING" id="121224.E0VX53"/>
<keyword evidence="4 23" id="KW-0808">Transferase</keyword>
<dbReference type="InterPro" id="IPR055162">
    <property type="entry name" value="RET_CRD"/>
</dbReference>
<evidence type="ECO:0000313" key="25">
    <source>
        <dbReference type="Proteomes" id="UP000009046"/>
    </source>
</evidence>
<dbReference type="eggNOG" id="KOG0200">
    <property type="taxonomic scope" value="Eukaryota"/>
</dbReference>
<reference evidence="23" key="2">
    <citation type="submission" date="2007-04" db="EMBL/GenBank/DDBJ databases">
        <title>The genome of the human body louse.</title>
        <authorList>
            <consortium name="The Human Body Louse Genome Consortium"/>
            <person name="Kirkness E."/>
            <person name="Walenz B."/>
            <person name="Hass B."/>
            <person name="Bruggner R."/>
            <person name="Strausberg R."/>
        </authorList>
    </citation>
    <scope>NUCLEOTIDE SEQUENCE</scope>
    <source>
        <strain evidence="23">USDA</strain>
    </source>
</reference>
<evidence type="ECO:0000259" key="22">
    <source>
        <dbReference type="PROSITE" id="PS50011"/>
    </source>
</evidence>
<dbReference type="Proteomes" id="UP000009046">
    <property type="component" value="Unassembled WGS sequence"/>
</dbReference>
<dbReference type="GeneID" id="8235994"/>
<dbReference type="OrthoDB" id="3256376at2759"/>
<keyword evidence="3" id="KW-0597">Phosphoprotein</keyword>
<evidence type="ECO:0000256" key="3">
    <source>
        <dbReference type="ARBA" id="ARBA00022553"/>
    </source>
</evidence>
<comment type="subcellular location">
    <subcellularLocation>
        <location evidence="1">Membrane</location>
        <topology evidence="1">Single-pass membrane protein</topology>
    </subcellularLocation>
</comment>
<evidence type="ECO:0000256" key="21">
    <source>
        <dbReference type="SAM" id="Phobius"/>
    </source>
</evidence>
<dbReference type="PROSITE" id="PS00107">
    <property type="entry name" value="PROTEIN_KINASE_ATP"/>
    <property type="match status" value="1"/>
</dbReference>
<dbReference type="InterPro" id="IPR008266">
    <property type="entry name" value="Tyr_kinase_AS"/>
</dbReference>
<sequence>MIVKDPGGGGGGEITAKKIAPLKFPYTAYVQIDDTSLHLEHPDRSHVENVTFFQPPTKLKKKMISRESSAAISMPLKNLQDGDGDVVLPLDVKYPEYSTISKKSVAGTRVVEPSCKNAFSSGDARKKLSKSNVKFHLLTNGPFNVTETGGIVYVSNRNLLKEFVYRIKVTGTFPNGYRFFSTLQINVTDTTKSIFLTGKDVCPKLTDENSRSSCSEKRSKTECEKTCGVSSGVLKKFENDVTMTHGCFWRENDEPEKLSRYYQTCSPDLNACPDRFCDPLEIIFPKSCPQDCTEYVFGSANKENHLPGIASATGVCSCDNRQKCLCVLETSSKQNEKRKTKQDFNGTIEFRQREAISAVKASYTDYCGTVCLLSISGGGMILVGGIFIILLMTYRRKIKKRYSNQRPLKEDMVNINYEEYVERPGEVVIRPSVQNGTIKEISEHYDKKWEFPRYRLTIEEILGEGEFGKVLKAKADGIGGNPGSTTVAVKTLKDDAKETELSDLMSEYQLLKDIDHPNVIHLLGACTKSDGPVYIIIEYAKHGSLRNYLRKHRAAIIEQLNHNDNNMGVEKNVTPKDLLTFAWQIAKGMNYLTDMKLVHRDLAARNILVAEGLICKISDFGLTRDIYEDDTYLKRSKGRVPVKWMALESLADHIYTTKSDVWSYGVVLWELVTTGATPYPGIAAQNLFHLLKRGYRMEKPPNCSNELYQILKSCWQENPSHRPTFNCLVAKFEEMLGEGKEYLDLNPRTVENKTYFSDFWNDFDNENDVFLPSNERLVQNEKNGSGLFKVKFEMFEKSKCDVCDSSPNVECSCDDATANVMNVKYENENLIQVPRYENDGMEDNGYVQPTGEPKMFTNDTTVENPSFHDV</sequence>
<evidence type="ECO:0000256" key="20">
    <source>
        <dbReference type="PROSITE-ProRule" id="PRU10141"/>
    </source>
</evidence>
<evidence type="ECO:0000256" key="4">
    <source>
        <dbReference type="ARBA" id="ARBA00022679"/>
    </source>
</evidence>
<dbReference type="PANTHER" id="PTHR24416">
    <property type="entry name" value="TYROSINE-PROTEIN KINASE RECEPTOR"/>
    <property type="match status" value="1"/>
</dbReference>
<evidence type="ECO:0000256" key="2">
    <source>
        <dbReference type="ARBA" id="ARBA00011902"/>
    </source>
</evidence>
<evidence type="ECO:0000256" key="18">
    <source>
        <dbReference type="ARBA" id="ARBA00051243"/>
    </source>
</evidence>
<evidence type="ECO:0000256" key="9">
    <source>
        <dbReference type="ARBA" id="ARBA00022777"/>
    </source>
</evidence>
<dbReference type="GO" id="GO:0005524">
    <property type="term" value="F:ATP binding"/>
    <property type="evidence" value="ECO:0007669"/>
    <property type="project" value="UniProtKB-UniRule"/>
</dbReference>
<evidence type="ECO:0000256" key="14">
    <source>
        <dbReference type="ARBA" id="ARBA00023157"/>
    </source>
</evidence>
<dbReference type="HOGENOM" id="CLU_329910_0_0_1"/>
<keyword evidence="16" id="KW-0325">Glycoprotein</keyword>
<evidence type="ECO:0000256" key="16">
    <source>
        <dbReference type="ARBA" id="ARBA00023180"/>
    </source>
</evidence>
<evidence type="ECO:0000256" key="19">
    <source>
        <dbReference type="ARBA" id="ARBA00056965"/>
    </source>
</evidence>
<dbReference type="FunFam" id="1.10.510.10:FF:000462">
    <property type="entry name" value="Receptor tyrosine kinase"/>
    <property type="match status" value="1"/>
</dbReference>
<evidence type="ECO:0000256" key="17">
    <source>
        <dbReference type="ARBA" id="ARBA00023319"/>
    </source>
</evidence>
<evidence type="ECO:0000256" key="6">
    <source>
        <dbReference type="ARBA" id="ARBA00022729"/>
    </source>
</evidence>
<keyword evidence="25" id="KW-1185">Reference proteome</keyword>
<keyword evidence="15 23" id="KW-0675">Receptor</keyword>
<dbReference type="AlphaFoldDB" id="E0VX53"/>
<keyword evidence="8 20" id="KW-0547">Nucleotide-binding</keyword>
<dbReference type="GO" id="GO:0004714">
    <property type="term" value="F:transmembrane receptor protein tyrosine kinase activity"/>
    <property type="evidence" value="ECO:0007669"/>
    <property type="project" value="UniProtKB-EC"/>
</dbReference>
<accession>E0VX53</accession>
<dbReference type="GO" id="GO:0007169">
    <property type="term" value="P:cell surface receptor protein tyrosine kinase signaling pathway"/>
    <property type="evidence" value="ECO:0007669"/>
    <property type="project" value="TreeGrafter"/>
</dbReference>
<dbReference type="InterPro" id="IPR011009">
    <property type="entry name" value="Kinase-like_dom_sf"/>
</dbReference>
<gene>
    <name evidence="24" type="primary">8235994</name>
    <name evidence="23" type="ORF">Phum_PHUM495270</name>
</gene>
<comment type="catalytic activity">
    <reaction evidence="18">
        <text>L-tyrosyl-[protein] + ATP = O-phospho-L-tyrosyl-[protein] + ADP + H(+)</text>
        <dbReference type="Rhea" id="RHEA:10596"/>
        <dbReference type="Rhea" id="RHEA-COMP:10136"/>
        <dbReference type="Rhea" id="RHEA-COMP:20101"/>
        <dbReference type="ChEBI" id="CHEBI:15378"/>
        <dbReference type="ChEBI" id="CHEBI:30616"/>
        <dbReference type="ChEBI" id="CHEBI:46858"/>
        <dbReference type="ChEBI" id="CHEBI:61978"/>
        <dbReference type="ChEBI" id="CHEBI:456216"/>
        <dbReference type="EC" id="2.7.10.1"/>
    </reaction>
</comment>
<keyword evidence="17" id="KW-0393">Immunoglobulin domain</keyword>
<protein>
    <recommendedName>
        <fullName evidence="2">receptor protein-tyrosine kinase</fullName>
        <ecNumber evidence="2">2.7.10.1</ecNumber>
    </recommendedName>
</protein>
<evidence type="ECO:0000256" key="8">
    <source>
        <dbReference type="ARBA" id="ARBA00022741"/>
    </source>
</evidence>
<evidence type="ECO:0000256" key="13">
    <source>
        <dbReference type="ARBA" id="ARBA00023137"/>
    </source>
</evidence>
<dbReference type="InterPro" id="IPR017441">
    <property type="entry name" value="Protein_kinase_ATP_BS"/>
</dbReference>
<dbReference type="PROSITE" id="PS50011">
    <property type="entry name" value="PROTEIN_KINASE_DOM"/>
    <property type="match status" value="1"/>
</dbReference>
<dbReference type="OMA" id="FWRENDE"/>
<keyword evidence="6" id="KW-0732">Signal</keyword>
<dbReference type="RefSeq" id="XP_002430697.1">
    <property type="nucleotide sequence ID" value="XM_002430652.1"/>
</dbReference>
<dbReference type="Pfam" id="PF07714">
    <property type="entry name" value="PK_Tyr_Ser-Thr"/>
    <property type="match status" value="1"/>
</dbReference>
<evidence type="ECO:0000256" key="7">
    <source>
        <dbReference type="ARBA" id="ARBA00022737"/>
    </source>
</evidence>
<dbReference type="VEuPathDB" id="VectorBase:PHUM495270"/>
<reference evidence="24" key="3">
    <citation type="submission" date="2020-05" db="UniProtKB">
        <authorList>
            <consortium name="EnsemblMetazoa"/>
        </authorList>
    </citation>
    <scope>IDENTIFICATION</scope>
    <source>
        <strain evidence="24">USDA</strain>
    </source>
</reference>
<dbReference type="FunFam" id="3.30.200.20:FF:000593">
    <property type="entry name" value="Predicted protein"/>
    <property type="match status" value="1"/>
</dbReference>
<evidence type="ECO:0000313" key="23">
    <source>
        <dbReference type="EMBL" id="EEB17959.1"/>
    </source>
</evidence>
<keyword evidence="12 21" id="KW-0472">Membrane</keyword>
<reference evidence="23" key="1">
    <citation type="submission" date="2007-04" db="EMBL/GenBank/DDBJ databases">
        <title>Annotation of Pediculus humanus corporis strain USDA.</title>
        <authorList>
            <person name="Kirkness E."/>
            <person name="Hannick L."/>
            <person name="Hass B."/>
            <person name="Bruggner R."/>
            <person name="Lawson D."/>
            <person name="Bidwell S."/>
            <person name="Joardar V."/>
            <person name="Caler E."/>
            <person name="Walenz B."/>
            <person name="Inman J."/>
            <person name="Schobel S."/>
            <person name="Galinsky K."/>
            <person name="Amedeo P."/>
            <person name="Strausberg R."/>
        </authorList>
    </citation>
    <scope>NUCLEOTIDE SEQUENCE</scope>
    <source>
        <strain evidence="23">USDA</strain>
    </source>
</reference>
<evidence type="ECO:0000256" key="5">
    <source>
        <dbReference type="ARBA" id="ARBA00022692"/>
    </source>
</evidence>
<keyword evidence="5 21" id="KW-0812">Transmembrane</keyword>
<keyword evidence="7" id="KW-0677">Repeat</keyword>
<dbReference type="InterPro" id="IPR050122">
    <property type="entry name" value="RTK"/>
</dbReference>
<feature type="binding site" evidence="20">
    <location>
        <position position="490"/>
    </location>
    <ligand>
        <name>ATP</name>
        <dbReference type="ChEBI" id="CHEBI:30616"/>
    </ligand>
</feature>
<dbReference type="GO" id="GO:0005886">
    <property type="term" value="C:plasma membrane"/>
    <property type="evidence" value="ECO:0007669"/>
    <property type="project" value="TreeGrafter"/>
</dbReference>
<evidence type="ECO:0000313" key="24">
    <source>
        <dbReference type="EnsemblMetazoa" id="PHUM495270-PA"/>
    </source>
</evidence>
<dbReference type="GO" id="GO:0043235">
    <property type="term" value="C:receptor complex"/>
    <property type="evidence" value="ECO:0007669"/>
    <property type="project" value="TreeGrafter"/>
</dbReference>
<keyword evidence="14" id="KW-1015">Disulfide bond</keyword>
<evidence type="ECO:0000256" key="12">
    <source>
        <dbReference type="ARBA" id="ARBA00023136"/>
    </source>
</evidence>
<feature type="domain" description="Protein kinase" evidence="22">
    <location>
        <begin position="456"/>
        <end position="736"/>
    </location>
</feature>
<dbReference type="InterPro" id="IPR001245">
    <property type="entry name" value="Ser-Thr/Tyr_kinase_cat_dom"/>
</dbReference>
<comment type="function">
    <text evidence="19">Receptor for basic fibroblast growth factor.</text>
</comment>
<organism>
    <name type="scientific">Pediculus humanus subsp. corporis</name>
    <name type="common">Body louse</name>
    <dbReference type="NCBI Taxonomy" id="121224"/>
    <lineage>
        <taxon>Eukaryota</taxon>
        <taxon>Metazoa</taxon>
        <taxon>Ecdysozoa</taxon>
        <taxon>Arthropoda</taxon>
        <taxon>Hexapoda</taxon>
        <taxon>Insecta</taxon>
        <taxon>Pterygota</taxon>
        <taxon>Neoptera</taxon>
        <taxon>Paraneoptera</taxon>
        <taxon>Psocodea</taxon>
        <taxon>Troctomorpha</taxon>
        <taxon>Phthiraptera</taxon>
        <taxon>Anoplura</taxon>
        <taxon>Pediculidae</taxon>
        <taxon>Pediculus</taxon>
    </lineage>
</organism>
<dbReference type="Gene3D" id="1.10.510.10">
    <property type="entry name" value="Transferase(Phosphotransferase) domain 1"/>
    <property type="match status" value="1"/>
</dbReference>
<evidence type="ECO:0000256" key="1">
    <source>
        <dbReference type="ARBA" id="ARBA00004167"/>
    </source>
</evidence>
<dbReference type="SMART" id="SM00219">
    <property type="entry name" value="TyrKc"/>
    <property type="match status" value="1"/>
</dbReference>
<keyword evidence="13" id="KW-0829">Tyrosine-protein kinase</keyword>
<evidence type="ECO:0000256" key="15">
    <source>
        <dbReference type="ARBA" id="ARBA00023170"/>
    </source>
</evidence>